<evidence type="ECO:0000313" key="1">
    <source>
        <dbReference type="EMBL" id="MBE7941490.1"/>
    </source>
</evidence>
<name>A0ABR9SGK9_9BURK</name>
<reference evidence="1 2" key="1">
    <citation type="submission" date="2020-10" db="EMBL/GenBank/DDBJ databases">
        <title>Draft genome of Ramlibacter aquaticus LMG 30558.</title>
        <authorList>
            <person name="Props R."/>
        </authorList>
    </citation>
    <scope>NUCLEOTIDE SEQUENCE [LARGE SCALE GENOMIC DNA]</scope>
    <source>
        <strain evidence="1 2">LMG 30558</strain>
    </source>
</reference>
<evidence type="ECO:0000313" key="2">
    <source>
        <dbReference type="Proteomes" id="UP000715965"/>
    </source>
</evidence>
<dbReference type="PROSITE" id="PS51257">
    <property type="entry name" value="PROKAR_LIPOPROTEIN"/>
    <property type="match status" value="1"/>
</dbReference>
<dbReference type="EMBL" id="JADDOJ010000052">
    <property type="protein sequence ID" value="MBE7941490.1"/>
    <property type="molecule type" value="Genomic_DNA"/>
</dbReference>
<sequence>MPRRFSAALLFALAACSPTLDWRELHDEASGLRMTFPCKPDRAEHRADFAGASRVLLAQGCEAGGLMFAVVQSDLGDAGRSEQALQDWNRATLANIQAQPAQRSHFVPRGALDLPASQRVRAQGRRADGSTIESQAVYFARGTRVFQAVVYAKAMRPEAADTFFTGLGFE</sequence>
<organism evidence="1 2">
    <name type="scientific">Ramlibacter aquaticus</name>
    <dbReference type="NCBI Taxonomy" id="2780094"/>
    <lineage>
        <taxon>Bacteria</taxon>
        <taxon>Pseudomonadati</taxon>
        <taxon>Pseudomonadota</taxon>
        <taxon>Betaproteobacteria</taxon>
        <taxon>Burkholderiales</taxon>
        <taxon>Comamonadaceae</taxon>
        <taxon>Ramlibacter</taxon>
    </lineage>
</organism>
<gene>
    <name evidence="1" type="ORF">IM725_13005</name>
</gene>
<comment type="caution">
    <text evidence="1">The sequence shown here is derived from an EMBL/GenBank/DDBJ whole genome shotgun (WGS) entry which is preliminary data.</text>
</comment>
<keyword evidence="2" id="KW-1185">Reference proteome</keyword>
<dbReference type="Proteomes" id="UP000715965">
    <property type="component" value="Unassembled WGS sequence"/>
</dbReference>
<accession>A0ABR9SGK9</accession>
<dbReference type="RefSeq" id="WP_193781028.1">
    <property type="nucleotide sequence ID" value="NZ_JADDOJ010000052.1"/>
</dbReference>
<protein>
    <submittedName>
        <fullName evidence="1">Uncharacterized protein</fullName>
    </submittedName>
</protein>
<proteinExistence type="predicted"/>